<dbReference type="Proteomes" id="UP001385951">
    <property type="component" value="Unassembled WGS sequence"/>
</dbReference>
<gene>
    <name evidence="7" type="ORF">QCA50_000039</name>
</gene>
<dbReference type="GO" id="GO:0008270">
    <property type="term" value="F:zinc ion binding"/>
    <property type="evidence" value="ECO:0007669"/>
    <property type="project" value="UniProtKB-KW"/>
</dbReference>
<evidence type="ECO:0000256" key="5">
    <source>
        <dbReference type="SAM" id="MobiDB-lite"/>
    </source>
</evidence>
<proteinExistence type="predicted"/>
<dbReference type="Gene3D" id="6.10.140.2220">
    <property type="match status" value="1"/>
</dbReference>
<accession>A0AAW0GX58</accession>
<name>A0AAW0GX58_9APHY</name>
<evidence type="ECO:0000256" key="1">
    <source>
        <dbReference type="ARBA" id="ARBA00022723"/>
    </source>
</evidence>
<evidence type="ECO:0000313" key="7">
    <source>
        <dbReference type="EMBL" id="KAK7695403.1"/>
    </source>
</evidence>
<keyword evidence="2 4" id="KW-0863">Zinc-finger</keyword>
<feature type="domain" description="MYND-type" evidence="6">
    <location>
        <begin position="243"/>
        <end position="288"/>
    </location>
</feature>
<keyword evidence="3" id="KW-0862">Zinc</keyword>
<reference evidence="7 8" key="1">
    <citation type="submission" date="2022-09" db="EMBL/GenBank/DDBJ databases">
        <authorList>
            <person name="Palmer J.M."/>
        </authorList>
    </citation>
    <scope>NUCLEOTIDE SEQUENCE [LARGE SCALE GENOMIC DNA]</scope>
    <source>
        <strain evidence="7 8">DSM 7382</strain>
    </source>
</reference>
<organism evidence="7 8">
    <name type="scientific">Cerrena zonata</name>
    <dbReference type="NCBI Taxonomy" id="2478898"/>
    <lineage>
        <taxon>Eukaryota</taxon>
        <taxon>Fungi</taxon>
        <taxon>Dikarya</taxon>
        <taxon>Basidiomycota</taxon>
        <taxon>Agaricomycotina</taxon>
        <taxon>Agaricomycetes</taxon>
        <taxon>Polyporales</taxon>
        <taxon>Cerrenaceae</taxon>
        <taxon>Cerrena</taxon>
    </lineage>
</organism>
<feature type="region of interest" description="Disordered" evidence="5">
    <location>
        <begin position="320"/>
        <end position="342"/>
    </location>
</feature>
<comment type="caution">
    <text evidence="7">The sequence shown here is derived from an EMBL/GenBank/DDBJ whole genome shotgun (WGS) entry which is preliminary data.</text>
</comment>
<evidence type="ECO:0000259" key="6">
    <source>
        <dbReference type="PROSITE" id="PS50865"/>
    </source>
</evidence>
<keyword evidence="1" id="KW-0479">Metal-binding</keyword>
<evidence type="ECO:0000313" key="8">
    <source>
        <dbReference type="Proteomes" id="UP001385951"/>
    </source>
</evidence>
<keyword evidence="8" id="KW-1185">Reference proteome</keyword>
<evidence type="ECO:0000256" key="2">
    <source>
        <dbReference type="ARBA" id="ARBA00022771"/>
    </source>
</evidence>
<evidence type="ECO:0000256" key="4">
    <source>
        <dbReference type="PROSITE-ProRule" id="PRU00134"/>
    </source>
</evidence>
<sequence length="372" mass="41755">MEGLGRNWEFGVTKIPEDVPFYENMVEYVLAKKRALYHWDKQPTMEECFYESSATITHNAAPHVLQRALWGDSESRLEIAVRYTTDCGLGTMGHEGSDKALFFLDMITNPENPGYKEGVDRQTMGRAYSCMALVYILRHRELPTLRINRGATRNDLSDNIYQAARYADASARCGYVSSAVLYIGFHLYGLGDRLKIDFSKTARYRSLTALWRVCEHRHAEGQEEERQKQRKLKKAPNAYVCAAPECGIQAVKKAAFAACAGRCPPDLKLHYCSKACQVKDWPAHKPICKAGIQASKAEAMVLHRNGLRLDEPGEALPVEDDDSDFTSPGISIDVPAPDGPGGRMTFTSTMMRPEFMKDIRDEIAKYATGAHR</sequence>
<dbReference type="Pfam" id="PF01753">
    <property type="entry name" value="zf-MYND"/>
    <property type="match status" value="1"/>
</dbReference>
<dbReference type="InterPro" id="IPR002893">
    <property type="entry name" value="Znf_MYND"/>
</dbReference>
<dbReference type="PROSITE" id="PS50865">
    <property type="entry name" value="ZF_MYND_2"/>
    <property type="match status" value="1"/>
</dbReference>
<protein>
    <recommendedName>
        <fullName evidence="6">MYND-type domain-containing protein</fullName>
    </recommendedName>
</protein>
<dbReference type="EMBL" id="JASBNA010000001">
    <property type="protein sequence ID" value="KAK7695403.1"/>
    <property type="molecule type" value="Genomic_DNA"/>
</dbReference>
<evidence type="ECO:0000256" key="3">
    <source>
        <dbReference type="ARBA" id="ARBA00022833"/>
    </source>
</evidence>
<dbReference type="SUPFAM" id="SSF144232">
    <property type="entry name" value="HIT/MYND zinc finger-like"/>
    <property type="match status" value="1"/>
</dbReference>
<dbReference type="AlphaFoldDB" id="A0AAW0GX58"/>